<evidence type="ECO:0000313" key="1">
    <source>
        <dbReference type="EMBL" id="JAH77016.1"/>
    </source>
</evidence>
<organism evidence="1">
    <name type="scientific">Anguilla anguilla</name>
    <name type="common">European freshwater eel</name>
    <name type="synonym">Muraena anguilla</name>
    <dbReference type="NCBI Taxonomy" id="7936"/>
    <lineage>
        <taxon>Eukaryota</taxon>
        <taxon>Metazoa</taxon>
        <taxon>Chordata</taxon>
        <taxon>Craniata</taxon>
        <taxon>Vertebrata</taxon>
        <taxon>Euteleostomi</taxon>
        <taxon>Actinopterygii</taxon>
        <taxon>Neopterygii</taxon>
        <taxon>Teleostei</taxon>
        <taxon>Anguilliformes</taxon>
        <taxon>Anguillidae</taxon>
        <taxon>Anguilla</taxon>
    </lineage>
</organism>
<dbReference type="AlphaFoldDB" id="A0A0E9VG90"/>
<name>A0A0E9VG90_ANGAN</name>
<protein>
    <submittedName>
        <fullName evidence="1">Uncharacterized protein</fullName>
    </submittedName>
</protein>
<reference evidence="1" key="1">
    <citation type="submission" date="2014-11" db="EMBL/GenBank/DDBJ databases">
        <authorList>
            <person name="Amaro Gonzalez C."/>
        </authorList>
    </citation>
    <scope>NUCLEOTIDE SEQUENCE</scope>
</reference>
<accession>A0A0E9VG90</accession>
<dbReference type="EMBL" id="GBXM01031561">
    <property type="protein sequence ID" value="JAH77016.1"/>
    <property type="molecule type" value="Transcribed_RNA"/>
</dbReference>
<reference evidence="1" key="2">
    <citation type="journal article" date="2015" name="Fish Shellfish Immunol.">
        <title>Early steps in the European eel (Anguilla anguilla)-Vibrio vulnificus interaction in the gills: Role of the RtxA13 toxin.</title>
        <authorList>
            <person name="Callol A."/>
            <person name="Pajuelo D."/>
            <person name="Ebbesson L."/>
            <person name="Teles M."/>
            <person name="MacKenzie S."/>
            <person name="Amaro C."/>
        </authorList>
    </citation>
    <scope>NUCLEOTIDE SEQUENCE</scope>
</reference>
<sequence length="35" mass="4252">MQIYIYIHIHIHIHTQTYCKNILHVCVHGKCSIKY</sequence>
<proteinExistence type="predicted"/>